<feature type="domain" description="Response regulatory" evidence="3">
    <location>
        <begin position="3"/>
        <end position="122"/>
    </location>
</feature>
<dbReference type="EMBL" id="CP035033">
    <property type="protein sequence ID" value="QAB14702.1"/>
    <property type="molecule type" value="Genomic_DNA"/>
</dbReference>
<dbReference type="InterPro" id="IPR009057">
    <property type="entry name" value="Homeodomain-like_sf"/>
</dbReference>
<dbReference type="SUPFAM" id="SSF46689">
    <property type="entry name" value="Homeodomain-like"/>
    <property type="match status" value="1"/>
</dbReference>
<organism evidence="4 5">
    <name type="scientific">Hydrogenovibrio thermophilus</name>
    <dbReference type="NCBI Taxonomy" id="265883"/>
    <lineage>
        <taxon>Bacteria</taxon>
        <taxon>Pseudomonadati</taxon>
        <taxon>Pseudomonadota</taxon>
        <taxon>Gammaproteobacteria</taxon>
        <taxon>Thiotrichales</taxon>
        <taxon>Piscirickettsiaceae</taxon>
        <taxon>Hydrogenovibrio</taxon>
    </lineage>
</organism>
<dbReference type="GO" id="GO:0043565">
    <property type="term" value="F:sequence-specific DNA binding"/>
    <property type="evidence" value="ECO:0007669"/>
    <property type="project" value="InterPro"/>
</dbReference>
<dbReference type="InterPro" id="IPR002197">
    <property type="entry name" value="HTH_Fis"/>
</dbReference>
<dbReference type="PANTHER" id="PTHR44591:SF3">
    <property type="entry name" value="RESPONSE REGULATORY DOMAIN-CONTAINING PROTEIN"/>
    <property type="match status" value="1"/>
</dbReference>
<dbReference type="SMART" id="SM00448">
    <property type="entry name" value="REC"/>
    <property type="match status" value="1"/>
</dbReference>
<keyword evidence="5" id="KW-1185">Reference proteome</keyword>
<evidence type="ECO:0000256" key="1">
    <source>
        <dbReference type="ARBA" id="ARBA00022553"/>
    </source>
</evidence>
<dbReference type="SUPFAM" id="SSF52172">
    <property type="entry name" value="CheY-like"/>
    <property type="match status" value="1"/>
</dbReference>
<accession>A0A410H1C4</accession>
<dbReference type="InterPro" id="IPR011006">
    <property type="entry name" value="CheY-like_superfamily"/>
</dbReference>
<dbReference type="Gene3D" id="1.10.10.60">
    <property type="entry name" value="Homeodomain-like"/>
    <property type="match status" value="1"/>
</dbReference>
<dbReference type="GO" id="GO:0000160">
    <property type="term" value="P:phosphorelay signal transduction system"/>
    <property type="evidence" value="ECO:0007669"/>
    <property type="project" value="InterPro"/>
</dbReference>
<dbReference type="PANTHER" id="PTHR44591">
    <property type="entry name" value="STRESS RESPONSE REGULATOR PROTEIN 1"/>
    <property type="match status" value="1"/>
</dbReference>
<dbReference type="RefSeq" id="WP_128384410.1">
    <property type="nucleotide sequence ID" value="NZ_CP035033.1"/>
</dbReference>
<dbReference type="AlphaFoldDB" id="A0A410H1C4"/>
<keyword evidence="1 2" id="KW-0597">Phosphoprotein</keyword>
<name>A0A410H1C4_9GAMM</name>
<evidence type="ECO:0000313" key="4">
    <source>
        <dbReference type="EMBL" id="QAB14702.1"/>
    </source>
</evidence>
<feature type="modified residue" description="4-aspartylphosphate" evidence="2">
    <location>
        <position position="52"/>
    </location>
</feature>
<dbReference type="Pfam" id="PF02954">
    <property type="entry name" value="HTH_8"/>
    <property type="match status" value="1"/>
</dbReference>
<dbReference type="Proteomes" id="UP000285478">
    <property type="component" value="Chromosome"/>
</dbReference>
<dbReference type="KEGG" id="htr:EPV75_02955"/>
<evidence type="ECO:0000259" key="3">
    <source>
        <dbReference type="PROSITE" id="PS50110"/>
    </source>
</evidence>
<dbReference type="Gene3D" id="3.40.50.2300">
    <property type="match status" value="1"/>
</dbReference>
<evidence type="ECO:0000256" key="2">
    <source>
        <dbReference type="PROSITE-ProRule" id="PRU00169"/>
    </source>
</evidence>
<protein>
    <submittedName>
        <fullName evidence="4">Response regulator</fullName>
    </submittedName>
</protein>
<dbReference type="InterPro" id="IPR001789">
    <property type="entry name" value="Sig_transdc_resp-reg_receiver"/>
</dbReference>
<sequence length="199" mass="21921">MESVLIVDDDLALRGMLALAVKGFGYEVHEAASSRQAIEILGAQSVGVVLLDMGMPPNEHTAEEGLKVLNWVSESTKSIKVIVLTGQDADATSYLAIKHGAFDFLSKPVPNEQLSNAIERAMLFLAQAQKLKEQEGVQKVELDLEMGVGVKSARNAAELKLLRQVLSDTNFNVHEVARRLGLKRENVYYLINKYGLERD</sequence>
<evidence type="ECO:0000313" key="5">
    <source>
        <dbReference type="Proteomes" id="UP000285478"/>
    </source>
</evidence>
<dbReference type="PRINTS" id="PR01590">
    <property type="entry name" value="HTHFIS"/>
</dbReference>
<dbReference type="PROSITE" id="PS50110">
    <property type="entry name" value="RESPONSE_REGULATORY"/>
    <property type="match status" value="1"/>
</dbReference>
<proteinExistence type="predicted"/>
<gene>
    <name evidence="4" type="ORF">EPV75_02955</name>
</gene>
<reference evidence="4 5" key="1">
    <citation type="journal article" date="2018" name="Environ. Microbiol.">
        <title>Genomes of ubiquitous marine and hypersaline Hydrogenovibrio, Thiomicrorhabdus and Thiomicrospira spp. encode a diversity of mechanisms to sustain chemolithoautotrophy in heterogeneous environments.</title>
        <authorList>
            <person name="Scott K.M."/>
            <person name="Williams J."/>
            <person name="Porter C.M.B."/>
            <person name="Russel S."/>
            <person name="Harmer T.L."/>
            <person name="Paul J.H."/>
            <person name="Antonen K.M."/>
            <person name="Bridges M.K."/>
            <person name="Camper G.J."/>
            <person name="Campla C.K."/>
            <person name="Casella L.G."/>
            <person name="Chase E."/>
            <person name="Conrad J.W."/>
            <person name="Cruz M.C."/>
            <person name="Dunlap D.S."/>
            <person name="Duran L."/>
            <person name="Fahsbender E.M."/>
            <person name="Goldsmith D.B."/>
            <person name="Keeley R.F."/>
            <person name="Kondoff M.R."/>
            <person name="Kussy B.I."/>
            <person name="Lane M.K."/>
            <person name="Lawler S."/>
            <person name="Leigh B.A."/>
            <person name="Lewis C."/>
            <person name="Lostal L.M."/>
            <person name="Marking D."/>
            <person name="Mancera P.A."/>
            <person name="McClenthan E.C."/>
            <person name="McIntyre E.A."/>
            <person name="Mine J.A."/>
            <person name="Modi S."/>
            <person name="Moore B.D."/>
            <person name="Morgan W.A."/>
            <person name="Nelson K.M."/>
            <person name="Nguyen K.N."/>
            <person name="Ogburn N."/>
            <person name="Parrino D.G."/>
            <person name="Pedapudi A.D."/>
            <person name="Pelham R.P."/>
            <person name="Preece A.M."/>
            <person name="Rampersad E.A."/>
            <person name="Richardson J.C."/>
            <person name="Rodgers C.M."/>
            <person name="Schaffer B.L."/>
            <person name="Sheridan N.E."/>
            <person name="Solone M.R."/>
            <person name="Staley Z.R."/>
            <person name="Tabuchi M."/>
            <person name="Waide R.J."/>
            <person name="Wanjugi P.W."/>
            <person name="Young S."/>
            <person name="Clum A."/>
            <person name="Daum C."/>
            <person name="Huntemann M."/>
            <person name="Ivanova N."/>
            <person name="Kyrpides N."/>
            <person name="Mikhailova N."/>
            <person name="Palaniappan K."/>
            <person name="Pillay M."/>
            <person name="Reddy T.B.K."/>
            <person name="Shapiro N."/>
            <person name="Stamatis D."/>
            <person name="Varghese N."/>
            <person name="Woyke T."/>
            <person name="Boden R."/>
            <person name="Freyermuth S.K."/>
            <person name="Kerfeld C.A."/>
        </authorList>
    </citation>
    <scope>NUCLEOTIDE SEQUENCE [LARGE SCALE GENOMIC DNA]</scope>
    <source>
        <strain evidence="4 5">JR-2</strain>
    </source>
</reference>
<dbReference type="Pfam" id="PF00072">
    <property type="entry name" value="Response_reg"/>
    <property type="match status" value="1"/>
</dbReference>
<dbReference type="InterPro" id="IPR050595">
    <property type="entry name" value="Bact_response_regulator"/>
</dbReference>